<protein>
    <recommendedName>
        <fullName evidence="3">Origin recognition complex subunit 2</fullName>
    </recommendedName>
</protein>
<dbReference type="OMA" id="DFNFIMK"/>
<dbReference type="Proteomes" id="UP000011082">
    <property type="component" value="Unassembled WGS sequence"/>
</dbReference>
<dbReference type="VEuPathDB" id="MicrosporidiaDB:VICG_00304"/>
<dbReference type="STRING" id="993615.L2GQE7"/>
<reference evidence="2" key="1">
    <citation type="submission" date="2011-05" db="EMBL/GenBank/DDBJ databases">
        <title>The genome sequence of Vittaforma corneae strain ATCC 50505.</title>
        <authorList>
            <consortium name="The Broad Institute Genome Sequencing Platform"/>
            <person name="Cuomo C."/>
            <person name="Didier E."/>
            <person name="Bowers L."/>
            <person name="Young S.K."/>
            <person name="Zeng Q."/>
            <person name="Gargeya S."/>
            <person name="Fitzgerald M."/>
            <person name="Haas B."/>
            <person name="Abouelleil A."/>
            <person name="Alvarado L."/>
            <person name="Arachchi H.M."/>
            <person name="Berlin A."/>
            <person name="Chapman S.B."/>
            <person name="Gearin G."/>
            <person name="Goldberg J."/>
            <person name="Griggs A."/>
            <person name="Gujja S."/>
            <person name="Hansen M."/>
            <person name="Heiman D."/>
            <person name="Howarth C."/>
            <person name="Larimer J."/>
            <person name="Lui A."/>
            <person name="MacDonald P.J.P."/>
            <person name="McCowen C."/>
            <person name="Montmayeur A."/>
            <person name="Murphy C."/>
            <person name="Neiman D."/>
            <person name="Pearson M."/>
            <person name="Priest M."/>
            <person name="Roberts A."/>
            <person name="Saif S."/>
            <person name="Shea T."/>
            <person name="Sisk P."/>
            <person name="Stolte C."/>
            <person name="Sykes S."/>
            <person name="Wortman J."/>
            <person name="Nusbaum C."/>
            <person name="Birren B."/>
        </authorList>
    </citation>
    <scope>NUCLEOTIDE SEQUENCE [LARGE SCALE GENOMIC DNA]</scope>
    <source>
        <strain evidence="2">ATCC 50505</strain>
    </source>
</reference>
<dbReference type="InterPro" id="IPR007220">
    <property type="entry name" value="ORC2"/>
</dbReference>
<evidence type="ECO:0008006" key="3">
    <source>
        <dbReference type="Google" id="ProtNLM"/>
    </source>
</evidence>
<dbReference type="RefSeq" id="XP_007603757.1">
    <property type="nucleotide sequence ID" value="XM_007603695.1"/>
</dbReference>
<proteinExistence type="predicted"/>
<keyword evidence="2" id="KW-1185">Reference proteome</keyword>
<dbReference type="PANTHER" id="PTHR14052">
    <property type="entry name" value="ORIGIN RECOGNITION COMPLEX SUBUNIT 2"/>
    <property type="match status" value="1"/>
</dbReference>
<organism evidence="1 2">
    <name type="scientific">Vittaforma corneae (strain ATCC 50505)</name>
    <name type="common">Microsporidian parasite</name>
    <name type="synonym">Nosema corneum</name>
    <dbReference type="NCBI Taxonomy" id="993615"/>
    <lineage>
        <taxon>Eukaryota</taxon>
        <taxon>Fungi</taxon>
        <taxon>Fungi incertae sedis</taxon>
        <taxon>Microsporidia</taxon>
        <taxon>Nosematidae</taxon>
        <taxon>Vittaforma</taxon>
    </lineage>
</organism>
<evidence type="ECO:0000313" key="1">
    <source>
        <dbReference type="EMBL" id="ELA42552.1"/>
    </source>
</evidence>
<dbReference type="OrthoDB" id="346673at2759"/>
<evidence type="ECO:0000313" key="2">
    <source>
        <dbReference type="Proteomes" id="UP000011082"/>
    </source>
</evidence>
<name>L2GQE7_VITCO</name>
<dbReference type="InParanoid" id="L2GQE7"/>
<dbReference type="PANTHER" id="PTHR14052:SF0">
    <property type="entry name" value="ORIGIN RECOGNITION COMPLEX SUBUNIT 2"/>
    <property type="match status" value="1"/>
</dbReference>
<dbReference type="HOGENOM" id="CLU_1138763_0_0_1"/>
<gene>
    <name evidence="1" type="ORF">VICG_00304</name>
</gene>
<dbReference type="GeneID" id="19881022"/>
<dbReference type="AlphaFoldDB" id="L2GQE7"/>
<dbReference type="GO" id="GO:0006260">
    <property type="term" value="P:DNA replication"/>
    <property type="evidence" value="ECO:0007669"/>
    <property type="project" value="UniProtKB-UniRule"/>
</dbReference>
<accession>L2GQE7</accession>
<dbReference type="EMBL" id="JH370131">
    <property type="protein sequence ID" value="ELA42552.1"/>
    <property type="molecule type" value="Genomic_DNA"/>
</dbReference>
<dbReference type="GO" id="GO:0005664">
    <property type="term" value="C:nuclear origin of replication recognition complex"/>
    <property type="evidence" value="ECO:0007669"/>
    <property type="project" value="UniProtKB-UniRule"/>
</dbReference>
<dbReference type="GO" id="GO:0003688">
    <property type="term" value="F:DNA replication origin binding"/>
    <property type="evidence" value="ECO:0007669"/>
    <property type="project" value="UniProtKB-UniRule"/>
</dbReference>
<sequence>MKSKLLKFHESCAQEYNELLKHFNLLFYGYGCKEKILERLFPKAKRFNMRFSSPKSIAEDLLLQGYGSSPESTINDIDNWLASRGMMLCLVLLNFRVENREFSSLKNIKIIATIESIDIKFELEDLETFNFIFRDLTTFEDYEEDTIDIELLENRVQNVLMVLNNLSAKSKAAFKALLKQGSCTTHTLYDAVKKDLFLTKSASLIDLLKEFVDHKIIKIHENRIIIFLNKQEVKKVLEDPVLAR</sequence>